<sequence>MNRIDLTFDEVSWDDDLRLTYCGEPYTGEAIETVGGAQVISRDFYVDGVLHGPTKQWWADGRIMTEGQMRHGLAVGVFRTWHNNGQLGSEVEFSDTGQEISRREWDEAGKPIQRISRMERYMKSNDPSSSCFQPGSLRA</sequence>
<dbReference type="AlphaFoldDB" id="A0A370IF30"/>
<dbReference type="RefSeq" id="WP_067991539.1">
    <property type="nucleotide sequence ID" value="NZ_QQBC01000001.1"/>
</dbReference>
<evidence type="ECO:0008006" key="3">
    <source>
        <dbReference type="Google" id="ProtNLM"/>
    </source>
</evidence>
<dbReference type="SUPFAM" id="SSF82185">
    <property type="entry name" value="Histone H3 K4-specific methyltransferase SET7/9 N-terminal domain"/>
    <property type="match status" value="1"/>
</dbReference>
<gene>
    <name evidence="1" type="ORF">DFR76_101841</name>
</gene>
<accession>A0A370IF30</accession>
<dbReference type="STRING" id="1210086.GCA_001613105_00695"/>
<dbReference type="Proteomes" id="UP000254869">
    <property type="component" value="Unassembled WGS sequence"/>
</dbReference>
<protein>
    <recommendedName>
        <fullName evidence="3">MORN repeat protein</fullName>
    </recommendedName>
</protein>
<dbReference type="Gene3D" id="2.20.110.10">
    <property type="entry name" value="Histone H3 K4-specific methyltransferase SET7/9 N-terminal domain"/>
    <property type="match status" value="1"/>
</dbReference>
<reference evidence="1 2" key="1">
    <citation type="submission" date="2018-07" db="EMBL/GenBank/DDBJ databases">
        <title>Genomic Encyclopedia of Type Strains, Phase IV (KMG-IV): sequencing the most valuable type-strain genomes for metagenomic binning, comparative biology and taxonomic classification.</title>
        <authorList>
            <person name="Goeker M."/>
        </authorList>
    </citation>
    <scope>NUCLEOTIDE SEQUENCE [LARGE SCALE GENOMIC DNA]</scope>
    <source>
        <strain evidence="1 2">DSM 44290</strain>
    </source>
</reference>
<evidence type="ECO:0000313" key="1">
    <source>
        <dbReference type="EMBL" id="RDI69303.1"/>
    </source>
</evidence>
<dbReference type="EMBL" id="QQBC01000001">
    <property type="protein sequence ID" value="RDI69303.1"/>
    <property type="molecule type" value="Genomic_DNA"/>
</dbReference>
<name>A0A370IF30_9NOCA</name>
<comment type="caution">
    <text evidence="1">The sequence shown here is derived from an EMBL/GenBank/DDBJ whole genome shotgun (WGS) entry which is preliminary data.</text>
</comment>
<keyword evidence="2" id="KW-1185">Reference proteome</keyword>
<proteinExistence type="predicted"/>
<evidence type="ECO:0000313" key="2">
    <source>
        <dbReference type="Proteomes" id="UP000254869"/>
    </source>
</evidence>
<organism evidence="1 2">
    <name type="scientific">Nocardia pseudobrasiliensis</name>
    <dbReference type="NCBI Taxonomy" id="45979"/>
    <lineage>
        <taxon>Bacteria</taxon>
        <taxon>Bacillati</taxon>
        <taxon>Actinomycetota</taxon>
        <taxon>Actinomycetes</taxon>
        <taxon>Mycobacteriales</taxon>
        <taxon>Nocardiaceae</taxon>
        <taxon>Nocardia</taxon>
    </lineage>
</organism>